<dbReference type="AlphaFoldDB" id="A0A511QWB4"/>
<dbReference type="CDD" id="cd05232">
    <property type="entry name" value="UDP_G4E_4_SDR_e"/>
    <property type="match status" value="1"/>
</dbReference>
<feature type="domain" description="NAD-dependent epimerase/dehydratase" evidence="3">
    <location>
        <begin position="3"/>
        <end position="223"/>
    </location>
</feature>
<comment type="caution">
    <text evidence="4">The sequence shown here is derived from an EMBL/GenBank/DDBJ whole genome shotgun (WGS) entry which is preliminary data.</text>
</comment>
<dbReference type="Pfam" id="PF01370">
    <property type="entry name" value="Epimerase"/>
    <property type="match status" value="1"/>
</dbReference>
<evidence type="ECO:0000256" key="1">
    <source>
        <dbReference type="ARBA" id="ARBA00005125"/>
    </source>
</evidence>
<organism evidence="4 5">
    <name type="scientific">Vibrio superstes NBRC 103154</name>
    <dbReference type="NCBI Taxonomy" id="1219062"/>
    <lineage>
        <taxon>Bacteria</taxon>
        <taxon>Pseudomonadati</taxon>
        <taxon>Pseudomonadota</taxon>
        <taxon>Gammaproteobacteria</taxon>
        <taxon>Vibrionales</taxon>
        <taxon>Vibrionaceae</taxon>
        <taxon>Vibrio</taxon>
    </lineage>
</organism>
<comment type="similarity">
    <text evidence="2">Belongs to the NAD(P)-dependent epimerase/dehydratase family.</text>
</comment>
<proteinExistence type="inferred from homology"/>
<keyword evidence="5" id="KW-1185">Reference proteome</keyword>
<reference evidence="4 5" key="1">
    <citation type="submission" date="2019-07" db="EMBL/GenBank/DDBJ databases">
        <title>Whole genome shotgun sequence of Vibrio superstes NBRC 103154.</title>
        <authorList>
            <person name="Hosoyama A."/>
            <person name="Uohara A."/>
            <person name="Ohji S."/>
            <person name="Ichikawa N."/>
        </authorList>
    </citation>
    <scope>NUCLEOTIDE SEQUENCE [LARGE SCALE GENOMIC DNA]</scope>
    <source>
        <strain evidence="4 5">NBRC 103154</strain>
    </source>
</reference>
<dbReference type="RefSeq" id="WP_119008174.1">
    <property type="nucleotide sequence ID" value="NZ_BJXK01000014.1"/>
</dbReference>
<dbReference type="EMBL" id="BJXK01000014">
    <property type="protein sequence ID" value="GEM80862.1"/>
    <property type="molecule type" value="Genomic_DNA"/>
</dbReference>
<dbReference type="Proteomes" id="UP000321113">
    <property type="component" value="Unassembled WGS sequence"/>
</dbReference>
<evidence type="ECO:0000259" key="3">
    <source>
        <dbReference type="Pfam" id="PF01370"/>
    </source>
</evidence>
<name>A0A511QWB4_9VIBR</name>
<comment type="pathway">
    <text evidence="1">Bacterial outer membrane biogenesis; LPS O-antigen biosynthesis.</text>
</comment>
<dbReference type="InterPro" id="IPR036291">
    <property type="entry name" value="NAD(P)-bd_dom_sf"/>
</dbReference>
<dbReference type="InterPro" id="IPR001509">
    <property type="entry name" value="Epimerase_deHydtase"/>
</dbReference>
<dbReference type="OrthoDB" id="9801056at2"/>
<evidence type="ECO:0000313" key="5">
    <source>
        <dbReference type="Proteomes" id="UP000321113"/>
    </source>
</evidence>
<dbReference type="PANTHER" id="PTHR43000">
    <property type="entry name" value="DTDP-D-GLUCOSE 4,6-DEHYDRATASE-RELATED"/>
    <property type="match status" value="1"/>
</dbReference>
<evidence type="ECO:0000313" key="4">
    <source>
        <dbReference type="EMBL" id="GEM80862.1"/>
    </source>
</evidence>
<accession>A0A511QWB4</accession>
<gene>
    <name evidence="4" type="ORF">VSU01S_31070</name>
</gene>
<dbReference type="SUPFAM" id="SSF51735">
    <property type="entry name" value="NAD(P)-binding Rossmann-fold domains"/>
    <property type="match status" value="1"/>
</dbReference>
<evidence type="ECO:0000256" key="2">
    <source>
        <dbReference type="ARBA" id="ARBA00007637"/>
    </source>
</evidence>
<protein>
    <submittedName>
        <fullName evidence="4">UDP-glucose 4-epimerase</fullName>
    </submittedName>
</protein>
<dbReference type="Gene3D" id="3.40.50.720">
    <property type="entry name" value="NAD(P)-binding Rossmann-like Domain"/>
    <property type="match status" value="1"/>
</dbReference>
<sequence length="316" mass="34823">MRVFVTGASGFVGHRFCQMAKCIGHDVTAQYRSICTDRITKDFTVTGIDSKTDWSGAFKQIDCIVHCAARVHQMNETKAQSRAHYHEVNALGTINLARQAAEQGVKRFVFLSSIKVNGESTLEGQKFLPEIAPKPADAYGASKWDAEVGLRKVAEETGLEVVIIRPPLVYGPGVKANFHSLLQWIDKGIPLPLGAINNKRSMVHLDNLVDLMLICCSNPRAAGNVFMVSDDNDVSTSELLKQVAHSMKKPNRMIPIPETWLKFASSVLGKKDVGQRLCSSLQVDLSSTKRALDWTPPVPFERGIQETVDAYLANKS</sequence>